<keyword evidence="2" id="KW-0472">Membrane</keyword>
<feature type="region of interest" description="Disordered" evidence="1">
    <location>
        <begin position="72"/>
        <end position="91"/>
    </location>
</feature>
<keyword evidence="2" id="KW-1133">Transmembrane helix</keyword>
<evidence type="ECO:0000256" key="2">
    <source>
        <dbReference type="SAM" id="Phobius"/>
    </source>
</evidence>
<dbReference type="PANTHER" id="PTHR31801:SF1">
    <property type="entry name" value="SPHINGOMYELIN PHOSPHODIESTERASE"/>
    <property type="match status" value="1"/>
</dbReference>
<dbReference type="EMBL" id="JXTB01000376">
    <property type="protein sequence ID" value="PON43164.1"/>
    <property type="molecule type" value="Genomic_DNA"/>
</dbReference>
<dbReference type="PANTHER" id="PTHR31801">
    <property type="entry name" value="ALTERED INHERITANCE OF MITOCHONDRIA PROTEIN 24, MITOCHONDRIAL"/>
    <property type="match status" value="1"/>
</dbReference>
<dbReference type="AlphaFoldDB" id="A0A2P5B2Y7"/>
<evidence type="ECO:0000313" key="4">
    <source>
        <dbReference type="Proteomes" id="UP000237105"/>
    </source>
</evidence>
<accession>A0A2P5B2Y7</accession>
<evidence type="ECO:0000256" key="1">
    <source>
        <dbReference type="SAM" id="MobiDB-lite"/>
    </source>
</evidence>
<protein>
    <submittedName>
        <fullName evidence="3">Sphingomyelin phosphodiesterase</fullName>
    </submittedName>
</protein>
<gene>
    <name evidence="3" type="ORF">PanWU01x14_276380</name>
</gene>
<sequence>MLPHSYTVDSVSKSQDLAATILASSASSQISAACASIDSFLHSHSPDQSRHFFSFAFPTLICKLFGFDDGVSSSPTPQPPPPSSSSSSSSNGWIDTVLASNDPGLADRVFSLLAPGGVLLSSISAVDHLSLVKYVFPNERLPEWARFMLSSDKDCRVLSDLCPIFKGKIKEDSIKGSVYQVQLNVFEYYMFWFAYYPVCRGNNENSDTIATKRNRRFKLENWVSSISGFSSTRRDSENRIGCNLYVRLLYAYLRAFVPVSGLSSHQPYQSSLLHYSLSYDGLVMMQAEFLVNVFIHFWLVDNDFSPLPVDICKSFVVNFPFRSVLREIPPTAGLGEVVKLIVKYLNLSSAMQADGNESVEHCGSPRWTSGSFDGSRSRNVTVASSFVRSVGSWNLSIQRPLYRYILRTLLFCPIGTSIKNPSEVFSVWITYIEPWKISLDDFLDIDAIVDGSAKTLKEDSQSQACGYSPSWQGYVLSNYLYYSSLVMHFIGFAHKFLHADAEIIVQMVLKVVSMLTSSKELLDLIKMVDSVFHSKQARSGKPMLNSLHRFVPSIREQLKDWEDGLSETDADGSFLHENWNKDLRLLSDGEDGGQQLLQLFVLRAEAELQAISGDNLAQNLMYIDSLKAQVGCLFGNHTVKPLLFSPEPKQHQQARDDIFKPRRVGIHTLADVKYKGDWMKRPISDDEVAWLAKLFVWLSDWLNENLGINQPENGQVGSPSWSYVEVSSNEVDDVSTESMKAVLCAIGSWFLMLGMTVVRLMRKHGLRVNLRILASKKLVMFLFLYAVFSILRKAFGVLHRV</sequence>
<feature type="transmembrane region" description="Helical" evidence="2">
    <location>
        <begin position="739"/>
        <end position="758"/>
    </location>
</feature>
<dbReference type="STRING" id="3476.A0A2P5B2Y7"/>
<reference evidence="4" key="1">
    <citation type="submission" date="2016-06" db="EMBL/GenBank/DDBJ databases">
        <title>Parallel loss of symbiosis genes in relatives of nitrogen-fixing non-legume Parasponia.</title>
        <authorList>
            <person name="Van Velzen R."/>
            <person name="Holmer R."/>
            <person name="Bu F."/>
            <person name="Rutten L."/>
            <person name="Van Zeijl A."/>
            <person name="Liu W."/>
            <person name="Santuari L."/>
            <person name="Cao Q."/>
            <person name="Sharma T."/>
            <person name="Shen D."/>
            <person name="Roswanjaya Y."/>
            <person name="Wardhani T."/>
            <person name="Kalhor M.S."/>
            <person name="Jansen J."/>
            <person name="Van den Hoogen J."/>
            <person name="Gungor B."/>
            <person name="Hartog M."/>
            <person name="Hontelez J."/>
            <person name="Verver J."/>
            <person name="Yang W.-C."/>
            <person name="Schijlen E."/>
            <person name="Repin R."/>
            <person name="Schilthuizen M."/>
            <person name="Schranz E."/>
            <person name="Heidstra R."/>
            <person name="Miyata K."/>
            <person name="Fedorova E."/>
            <person name="Kohlen W."/>
            <person name="Bisseling T."/>
            <person name="Smit S."/>
            <person name="Geurts R."/>
        </authorList>
    </citation>
    <scope>NUCLEOTIDE SEQUENCE [LARGE SCALE GENOMIC DNA]</scope>
    <source>
        <strain evidence="4">cv. WU1-14</strain>
    </source>
</reference>
<feature type="transmembrane region" description="Helical" evidence="2">
    <location>
        <begin position="778"/>
        <end position="795"/>
    </location>
</feature>
<dbReference type="Proteomes" id="UP000237105">
    <property type="component" value="Unassembled WGS sequence"/>
</dbReference>
<keyword evidence="2" id="KW-0812">Transmembrane</keyword>
<organism evidence="3 4">
    <name type="scientific">Parasponia andersonii</name>
    <name type="common">Sponia andersonii</name>
    <dbReference type="NCBI Taxonomy" id="3476"/>
    <lineage>
        <taxon>Eukaryota</taxon>
        <taxon>Viridiplantae</taxon>
        <taxon>Streptophyta</taxon>
        <taxon>Embryophyta</taxon>
        <taxon>Tracheophyta</taxon>
        <taxon>Spermatophyta</taxon>
        <taxon>Magnoliopsida</taxon>
        <taxon>eudicotyledons</taxon>
        <taxon>Gunneridae</taxon>
        <taxon>Pentapetalae</taxon>
        <taxon>rosids</taxon>
        <taxon>fabids</taxon>
        <taxon>Rosales</taxon>
        <taxon>Cannabaceae</taxon>
        <taxon>Parasponia</taxon>
    </lineage>
</organism>
<proteinExistence type="predicted"/>
<keyword evidence="4" id="KW-1185">Reference proteome</keyword>
<evidence type="ECO:0000313" key="3">
    <source>
        <dbReference type="EMBL" id="PON43164.1"/>
    </source>
</evidence>
<name>A0A2P5B2Y7_PARAD</name>
<dbReference type="OrthoDB" id="10251508at2759"/>
<comment type="caution">
    <text evidence="3">The sequence shown here is derived from an EMBL/GenBank/DDBJ whole genome shotgun (WGS) entry which is preliminary data.</text>
</comment>